<keyword evidence="2" id="KW-1185">Reference proteome</keyword>
<protein>
    <submittedName>
        <fullName evidence="1">Uncharacterized protein</fullName>
    </submittedName>
</protein>
<dbReference type="EMBL" id="ML170244">
    <property type="protein sequence ID" value="TDL16382.1"/>
    <property type="molecule type" value="Genomic_DNA"/>
</dbReference>
<dbReference type="AlphaFoldDB" id="A0A4Y7PNG9"/>
<dbReference type="VEuPathDB" id="FungiDB:BD410DRAFT_623545"/>
<reference evidence="1 2" key="1">
    <citation type="submission" date="2018-06" db="EMBL/GenBank/DDBJ databases">
        <title>A transcriptomic atlas of mushroom development highlights an independent origin of complex multicellularity.</title>
        <authorList>
            <consortium name="DOE Joint Genome Institute"/>
            <person name="Krizsan K."/>
            <person name="Almasi E."/>
            <person name="Merenyi Z."/>
            <person name="Sahu N."/>
            <person name="Viragh M."/>
            <person name="Koszo T."/>
            <person name="Mondo S."/>
            <person name="Kiss B."/>
            <person name="Balint B."/>
            <person name="Kues U."/>
            <person name="Barry K."/>
            <person name="Hegedus J.C."/>
            <person name="Henrissat B."/>
            <person name="Johnson J."/>
            <person name="Lipzen A."/>
            <person name="Ohm R."/>
            <person name="Nagy I."/>
            <person name="Pangilinan J."/>
            <person name="Yan J."/>
            <person name="Xiong Y."/>
            <person name="Grigoriev I.V."/>
            <person name="Hibbett D.S."/>
            <person name="Nagy L.G."/>
        </authorList>
    </citation>
    <scope>NUCLEOTIDE SEQUENCE [LARGE SCALE GENOMIC DNA]</scope>
    <source>
        <strain evidence="1 2">SZMC22713</strain>
    </source>
</reference>
<organism evidence="1 2">
    <name type="scientific">Rickenella mellea</name>
    <dbReference type="NCBI Taxonomy" id="50990"/>
    <lineage>
        <taxon>Eukaryota</taxon>
        <taxon>Fungi</taxon>
        <taxon>Dikarya</taxon>
        <taxon>Basidiomycota</taxon>
        <taxon>Agaricomycotina</taxon>
        <taxon>Agaricomycetes</taxon>
        <taxon>Hymenochaetales</taxon>
        <taxon>Rickenellaceae</taxon>
        <taxon>Rickenella</taxon>
    </lineage>
</organism>
<accession>A0A4Y7PNG9</accession>
<sequence length="221" mass="24180">MPSCLITPPTPRVHGVSPPSIPSIFGFSAPPKPNVHVTLKRGKRNSANFVGLVVGRMRIRYGCWEGRGGEDGVEERRGEIRKQTEAMNLREASERIGEGGVGRMLRPFAEREIGGMNVDGLSSKLDHLLRPPPPIPASIIHHNLSLRHHQLTLPANSTIFVFRHATFDIAISAVLQYVAVGDTVPGALIPAARVPCGVCDDIRSSQSISRRWWGCGDEQRC</sequence>
<evidence type="ECO:0000313" key="2">
    <source>
        <dbReference type="Proteomes" id="UP000294933"/>
    </source>
</evidence>
<name>A0A4Y7PNG9_9AGAM</name>
<gene>
    <name evidence="1" type="ORF">BD410DRAFT_623545</name>
</gene>
<evidence type="ECO:0000313" key="1">
    <source>
        <dbReference type="EMBL" id="TDL16382.1"/>
    </source>
</evidence>
<dbReference type="Proteomes" id="UP000294933">
    <property type="component" value="Unassembled WGS sequence"/>
</dbReference>
<proteinExistence type="predicted"/>